<sequence length="987" mass="111091">MKKYYSIFLFAYISFFSQTTINSTLLETNWGGDSEPDHLTLVGEKLLFSANVSLFYDGNGRELWIKDNPNSKSRIVKDINSGGSSIDTDSFFIDFNGVLLFTARSSNNSYKQLWRSDGTSNGTYLIKTINSSYDTNIRNATILNGKLYFSTYINNSSEIWVTDGTTDGTYQIKKINSSGNSNVDNIFIYRNQIFFTANDGVHGTELWKTDGTEGGTVMVKDFFSGSSNGIVNKPIVFNDKLIFYGKQSNSLSGLWSFNIDNDEATLIQNLQVAYNPIFFAANYNGSVYAVIGGGTGYGNLWKTNGTSNGTIKISNGDISDKVSLENFVIFKNKIYLNINNNFFETNVWRFNEQDQGIKLSSEIPDLSNAVMKKKSSEGNYLLFQTGDSSYFTDGTLTGTKKLNDVTLITNYTGYNYNLLDYDNKLLMNAKTAYYGVELYNYDFYNNKTTLFEDLNHLGNSINYFTTETLNGKLIYFGTDNTNGFEVFTSDGTIDGTYALKNVNMGGDTAYNGDNNKFFKNNDKIYYRCTDGAGYEPCVTDGTKEGTKILKNISNYNESLNFDPYYMRLDNQRVLFAALNPVTFSRSNLWISDGTEGGTKHLSEINVESPNYAKVNNEIFYSTYNNLVNNTYTYSIAKTDGTASGTKLFKTIYNEANVNVFPNVIGSVNNRLIYVYRYSNYWGTSAYSKLMSSDGNNPNTDITLTNISEISIEPIYQNEYSTKYVGVYKDKLYFYAKLVGDNLFKLYSTDGTIEGTKLFSNLLNNYSSSNLEFTICDDKLFIKNGNKIFITTDGRNLEEILNSPNSNFGSLKCLNKNIFFASKEYQNNKIWISNGTSMGTRPLSIYVNGISAEGTSYLNDIATTDSKLFFSSSFSEIPNIRNSGQELYVADLSNLNLGLNEINFVNNDKNPLFKIYPNPVVDSFKIMNYNNAKIHSVTLYDLNGKRLKEWLGKTISDVFDVHNLDSGVYMILVKSLDGRIELIKAIKK</sequence>
<comment type="caution">
    <text evidence="2">The sequence shown here is derived from an EMBL/GenBank/DDBJ whole genome shotgun (WGS) entry which is preliminary data.</text>
</comment>
<dbReference type="InterPro" id="IPR026444">
    <property type="entry name" value="Secre_tail"/>
</dbReference>
<reference evidence="2" key="1">
    <citation type="submission" date="2019-08" db="EMBL/GenBank/DDBJ databases">
        <authorList>
            <person name="Kucharzyk K."/>
            <person name="Murdoch R.W."/>
            <person name="Higgins S."/>
            <person name="Loffler F."/>
        </authorList>
    </citation>
    <scope>NUCLEOTIDE SEQUENCE</scope>
</reference>
<dbReference type="AlphaFoldDB" id="A0A644TAM4"/>
<protein>
    <recommendedName>
        <fullName evidence="1">Secretion system C-terminal sorting domain-containing protein</fullName>
    </recommendedName>
</protein>
<organism evidence="2">
    <name type="scientific">bioreactor metagenome</name>
    <dbReference type="NCBI Taxonomy" id="1076179"/>
    <lineage>
        <taxon>unclassified sequences</taxon>
        <taxon>metagenomes</taxon>
        <taxon>ecological metagenomes</taxon>
    </lineage>
</organism>
<dbReference type="SUPFAM" id="SSF69304">
    <property type="entry name" value="Tricorn protease N-terminal domain"/>
    <property type="match status" value="1"/>
</dbReference>
<gene>
    <name evidence="2" type="ORF">SDC9_09567</name>
</gene>
<name>A0A644TAM4_9ZZZZ</name>
<feature type="domain" description="Secretion system C-terminal sorting" evidence="1">
    <location>
        <begin position="914"/>
        <end position="977"/>
    </location>
</feature>
<dbReference type="EMBL" id="VSSQ01000023">
    <property type="protein sequence ID" value="MPL63920.1"/>
    <property type="molecule type" value="Genomic_DNA"/>
</dbReference>
<proteinExistence type="predicted"/>
<accession>A0A644TAM4</accession>
<evidence type="ECO:0000259" key="1">
    <source>
        <dbReference type="Pfam" id="PF18962"/>
    </source>
</evidence>
<dbReference type="Pfam" id="PF18962">
    <property type="entry name" value="Por_Secre_tail"/>
    <property type="match status" value="1"/>
</dbReference>
<evidence type="ECO:0000313" key="2">
    <source>
        <dbReference type="EMBL" id="MPL63920.1"/>
    </source>
</evidence>
<dbReference type="NCBIfam" id="TIGR04183">
    <property type="entry name" value="Por_Secre_tail"/>
    <property type="match status" value="1"/>
</dbReference>